<protein>
    <submittedName>
        <fullName evidence="1">1874_t:CDS:1</fullName>
    </submittedName>
</protein>
<dbReference type="EMBL" id="CAJVQC010031689">
    <property type="protein sequence ID" value="CAG8749177.1"/>
    <property type="molecule type" value="Genomic_DNA"/>
</dbReference>
<proteinExistence type="predicted"/>
<evidence type="ECO:0000313" key="1">
    <source>
        <dbReference type="EMBL" id="CAG8749177.1"/>
    </source>
</evidence>
<name>A0ACA9QFT9_9GLOM</name>
<sequence>NLGRRCSIGGDGKGKYHNCDKSGEDVEVIDIADQEYYVVGKGYGTTEQEKYRGPFNESICFRIHGIETNFYFDQTSCNF</sequence>
<feature type="non-terminal residue" evidence="1">
    <location>
        <position position="1"/>
    </location>
</feature>
<comment type="caution">
    <text evidence="1">The sequence shown here is derived from an EMBL/GenBank/DDBJ whole genome shotgun (WGS) entry which is preliminary data.</text>
</comment>
<evidence type="ECO:0000313" key="2">
    <source>
        <dbReference type="Proteomes" id="UP000789920"/>
    </source>
</evidence>
<dbReference type="Proteomes" id="UP000789920">
    <property type="component" value="Unassembled WGS sequence"/>
</dbReference>
<keyword evidence="2" id="KW-1185">Reference proteome</keyword>
<organism evidence="1 2">
    <name type="scientific">Racocetra persica</name>
    <dbReference type="NCBI Taxonomy" id="160502"/>
    <lineage>
        <taxon>Eukaryota</taxon>
        <taxon>Fungi</taxon>
        <taxon>Fungi incertae sedis</taxon>
        <taxon>Mucoromycota</taxon>
        <taxon>Glomeromycotina</taxon>
        <taxon>Glomeromycetes</taxon>
        <taxon>Diversisporales</taxon>
        <taxon>Gigasporaceae</taxon>
        <taxon>Racocetra</taxon>
    </lineage>
</organism>
<gene>
    <name evidence="1" type="ORF">RPERSI_LOCUS13994</name>
</gene>
<accession>A0ACA9QFT9</accession>
<reference evidence="1" key="1">
    <citation type="submission" date="2021-06" db="EMBL/GenBank/DDBJ databases">
        <authorList>
            <person name="Kallberg Y."/>
            <person name="Tangrot J."/>
            <person name="Rosling A."/>
        </authorList>
    </citation>
    <scope>NUCLEOTIDE SEQUENCE</scope>
    <source>
        <strain evidence="1">MA461A</strain>
    </source>
</reference>